<proteinExistence type="predicted"/>
<dbReference type="EMBL" id="CAIIXF020000009">
    <property type="protein sequence ID" value="CAH1795208.1"/>
    <property type="molecule type" value="Genomic_DNA"/>
</dbReference>
<keyword evidence="2" id="KW-1185">Reference proteome</keyword>
<organism evidence="1 2">
    <name type="scientific">Owenia fusiformis</name>
    <name type="common">Polychaete worm</name>
    <dbReference type="NCBI Taxonomy" id="6347"/>
    <lineage>
        <taxon>Eukaryota</taxon>
        <taxon>Metazoa</taxon>
        <taxon>Spiralia</taxon>
        <taxon>Lophotrochozoa</taxon>
        <taxon>Annelida</taxon>
        <taxon>Polychaeta</taxon>
        <taxon>Sedentaria</taxon>
        <taxon>Canalipalpata</taxon>
        <taxon>Sabellida</taxon>
        <taxon>Oweniida</taxon>
        <taxon>Oweniidae</taxon>
        <taxon>Owenia</taxon>
    </lineage>
</organism>
<dbReference type="AlphaFoldDB" id="A0A8S4PUG8"/>
<comment type="caution">
    <text evidence="1">The sequence shown here is derived from an EMBL/GenBank/DDBJ whole genome shotgun (WGS) entry which is preliminary data.</text>
</comment>
<evidence type="ECO:0000313" key="2">
    <source>
        <dbReference type="Proteomes" id="UP000749559"/>
    </source>
</evidence>
<reference evidence="1" key="1">
    <citation type="submission" date="2022-03" db="EMBL/GenBank/DDBJ databases">
        <authorList>
            <person name="Martin C."/>
        </authorList>
    </citation>
    <scope>NUCLEOTIDE SEQUENCE</scope>
</reference>
<sequence>LDDVVFRDDNEWYDSFLTISSQQHKSNFLSECSSKSSLEFYESIKQTPFLENYLTSSNDFVGQRLKFKARTGCLGIGTDLKRRKCDDGFCKLCSLHPIDDLTHRFFTCSHNQRERIDFYNRIKTSCSPDVFNMFLTLPLNEKLKWCLGDVVFSIWGKDQGFLFDKCVKQFLVTINNDILNS</sequence>
<accession>A0A8S4PUG8</accession>
<protein>
    <recommendedName>
        <fullName evidence="3">Reverse transcriptase</fullName>
    </recommendedName>
</protein>
<feature type="non-terminal residue" evidence="1">
    <location>
        <position position="1"/>
    </location>
</feature>
<evidence type="ECO:0008006" key="3">
    <source>
        <dbReference type="Google" id="ProtNLM"/>
    </source>
</evidence>
<gene>
    <name evidence="1" type="ORF">OFUS_LOCUS19780</name>
</gene>
<evidence type="ECO:0000313" key="1">
    <source>
        <dbReference type="EMBL" id="CAH1795208.1"/>
    </source>
</evidence>
<dbReference type="Proteomes" id="UP000749559">
    <property type="component" value="Unassembled WGS sequence"/>
</dbReference>
<name>A0A8S4PUG8_OWEFU</name>